<feature type="region of interest" description="Disordered" evidence="1">
    <location>
        <begin position="8"/>
        <end position="31"/>
    </location>
</feature>
<feature type="compositionally biased region" description="Polar residues" evidence="1">
    <location>
        <begin position="16"/>
        <end position="31"/>
    </location>
</feature>
<evidence type="ECO:0000313" key="2">
    <source>
        <dbReference type="EMBL" id="WBY55109.1"/>
    </source>
</evidence>
<dbReference type="Proteomes" id="UP001054126">
    <property type="component" value="Chromosome 3"/>
</dbReference>
<gene>
    <name evidence="2" type="ORF">Py17XNL_000303746</name>
</gene>
<reference evidence="2" key="1">
    <citation type="submission" date="2023-01" db="EMBL/GenBank/DDBJ databases">
        <title>Long-Read Genome Assembly and Gene Model Annotations for the Rodent Malaria Parasite Plasmodium yoelii 17XNL.</title>
        <authorList>
            <person name="Mitchell G.J."/>
            <person name="Sebastian A."/>
            <person name="Albert I."/>
            <person name="Lindner S.E."/>
        </authorList>
    </citation>
    <scope>NUCLEOTIDE SEQUENCE</scope>
    <source>
        <strain evidence="2">17XNL clone 1.1</strain>
    </source>
</reference>
<dbReference type="EMBL" id="CP115527">
    <property type="protein sequence ID" value="WBY55109.1"/>
    <property type="molecule type" value="Genomic_DNA"/>
</dbReference>
<name>A0AAF0B2M5_PLAYO</name>
<proteinExistence type="predicted"/>
<sequence>MDQMLIKEVGSEESCSEQCPSVSGTKGTQSTPGTSFNIRPYIFRITLKGMDQLNNALSFLKKIWNKLQRPQILLKIYIIQLCYNDSKKVETPANSDDNKYGSIDTEDYLSSGWRMELKRKKNTKEVINSSDEKKQMQIIINSFTQNRIKNL</sequence>
<accession>A0AAF0B2M5</accession>
<protein>
    <submittedName>
        <fullName evidence="2">Uncharacterized protein</fullName>
    </submittedName>
</protein>
<organism evidence="2 3">
    <name type="scientific">Plasmodium yoelii yoelii</name>
    <dbReference type="NCBI Taxonomy" id="73239"/>
    <lineage>
        <taxon>Eukaryota</taxon>
        <taxon>Sar</taxon>
        <taxon>Alveolata</taxon>
        <taxon>Apicomplexa</taxon>
        <taxon>Aconoidasida</taxon>
        <taxon>Haemosporida</taxon>
        <taxon>Plasmodiidae</taxon>
        <taxon>Plasmodium</taxon>
        <taxon>Plasmodium (Vinckeia)</taxon>
    </lineage>
</organism>
<evidence type="ECO:0000256" key="1">
    <source>
        <dbReference type="SAM" id="MobiDB-lite"/>
    </source>
</evidence>
<dbReference type="AlphaFoldDB" id="A0AAF0B2M5"/>
<evidence type="ECO:0000313" key="3">
    <source>
        <dbReference type="Proteomes" id="UP001054126"/>
    </source>
</evidence>